<gene>
    <name evidence="2" type="ORF">DN53_07985</name>
</gene>
<keyword evidence="1" id="KW-1133">Transmembrane helix</keyword>
<reference evidence="2 3" key="1">
    <citation type="submission" date="2014-04" db="EMBL/GenBank/DDBJ databases">
        <title>Whole genome of Muricauda olearia.</title>
        <authorList>
            <person name="Zhang X.-H."/>
            <person name="Tang K."/>
        </authorList>
    </citation>
    <scope>NUCLEOTIDE SEQUENCE [LARGE SCALE GENOMIC DNA]</scope>
    <source>
        <strain evidence="2 3">Th120</strain>
    </source>
</reference>
<organism evidence="2 3">
    <name type="scientific">Flagellimonas olearia</name>
    <dbReference type="NCBI Taxonomy" id="552546"/>
    <lineage>
        <taxon>Bacteria</taxon>
        <taxon>Pseudomonadati</taxon>
        <taxon>Bacteroidota</taxon>
        <taxon>Flavobacteriia</taxon>
        <taxon>Flavobacteriales</taxon>
        <taxon>Flavobacteriaceae</taxon>
        <taxon>Flagellimonas</taxon>
    </lineage>
</organism>
<dbReference type="RefSeq" id="WP_129653385.1">
    <property type="nucleotide sequence ID" value="NZ_ML142908.1"/>
</dbReference>
<keyword evidence="1" id="KW-0812">Transmembrane</keyword>
<evidence type="ECO:0000313" key="2">
    <source>
        <dbReference type="EMBL" id="RYC51819.1"/>
    </source>
</evidence>
<sequence length="62" mass="7495">MTYKTKSLIYFSCFVVASLVYYQIEQQDELQEHMDSETFVEAEFQDEMEPENPQLDFEEDQK</sequence>
<keyword evidence="3" id="KW-1185">Reference proteome</keyword>
<dbReference type="AlphaFoldDB" id="A0A444VM58"/>
<dbReference type="EMBL" id="JJMP01000003">
    <property type="protein sequence ID" value="RYC51819.1"/>
    <property type="molecule type" value="Genomic_DNA"/>
</dbReference>
<dbReference type="Proteomes" id="UP000290261">
    <property type="component" value="Unassembled WGS sequence"/>
</dbReference>
<protein>
    <submittedName>
        <fullName evidence="2">Uncharacterized protein</fullName>
    </submittedName>
</protein>
<proteinExistence type="predicted"/>
<accession>A0A444VM58</accession>
<evidence type="ECO:0000256" key="1">
    <source>
        <dbReference type="SAM" id="Phobius"/>
    </source>
</evidence>
<feature type="transmembrane region" description="Helical" evidence="1">
    <location>
        <begin position="7"/>
        <end position="24"/>
    </location>
</feature>
<comment type="caution">
    <text evidence="2">The sequence shown here is derived from an EMBL/GenBank/DDBJ whole genome shotgun (WGS) entry which is preliminary data.</text>
</comment>
<name>A0A444VM58_9FLAO</name>
<keyword evidence="1" id="KW-0472">Membrane</keyword>
<evidence type="ECO:0000313" key="3">
    <source>
        <dbReference type="Proteomes" id="UP000290261"/>
    </source>
</evidence>